<dbReference type="EMBL" id="CAJVPV010010865">
    <property type="protein sequence ID" value="CAG8655603.1"/>
    <property type="molecule type" value="Genomic_DNA"/>
</dbReference>
<evidence type="ECO:0000313" key="1">
    <source>
        <dbReference type="EMBL" id="CAG8655603.1"/>
    </source>
</evidence>
<evidence type="ECO:0000313" key="2">
    <source>
        <dbReference type="Proteomes" id="UP000789342"/>
    </source>
</evidence>
<comment type="caution">
    <text evidence="1">The sequence shown here is derived from an EMBL/GenBank/DDBJ whole genome shotgun (WGS) entry which is preliminary data.</text>
</comment>
<dbReference type="Proteomes" id="UP000789342">
    <property type="component" value="Unassembled WGS sequence"/>
</dbReference>
<reference evidence="1" key="1">
    <citation type="submission" date="2021-06" db="EMBL/GenBank/DDBJ databases">
        <authorList>
            <person name="Kallberg Y."/>
            <person name="Tangrot J."/>
            <person name="Rosling A."/>
        </authorList>
    </citation>
    <scope>NUCLEOTIDE SEQUENCE</scope>
    <source>
        <strain evidence="1">CL551</strain>
    </source>
</reference>
<proteinExistence type="predicted"/>
<name>A0A9N9H5T1_9GLOM</name>
<accession>A0A9N9H5T1</accession>
<organism evidence="1 2">
    <name type="scientific">Acaulospora morrowiae</name>
    <dbReference type="NCBI Taxonomy" id="94023"/>
    <lineage>
        <taxon>Eukaryota</taxon>
        <taxon>Fungi</taxon>
        <taxon>Fungi incertae sedis</taxon>
        <taxon>Mucoromycota</taxon>
        <taxon>Glomeromycotina</taxon>
        <taxon>Glomeromycetes</taxon>
        <taxon>Diversisporales</taxon>
        <taxon>Acaulosporaceae</taxon>
        <taxon>Acaulospora</taxon>
    </lineage>
</organism>
<keyword evidence="2" id="KW-1185">Reference proteome</keyword>
<sequence length="97" mass="11410">FNRQAESRLNIRRAQWVNLCLFFLETQYQTSSLGHLSIMDDFNRQAESRLNIRRAQQYQTSSMGHLSSMDDLISHKLDGQILKNTRLENQHQTSLEV</sequence>
<dbReference type="AlphaFoldDB" id="A0A9N9H5T1"/>
<gene>
    <name evidence="1" type="ORF">AMORRO_LOCUS10173</name>
</gene>
<feature type="non-terminal residue" evidence="1">
    <location>
        <position position="97"/>
    </location>
</feature>
<protein>
    <submittedName>
        <fullName evidence="1">10153_t:CDS:1</fullName>
    </submittedName>
</protein>